<dbReference type="PROSITE" id="PS50021">
    <property type="entry name" value="CH"/>
    <property type="match status" value="4"/>
</dbReference>
<dbReference type="GO" id="GO:0032432">
    <property type="term" value="C:actin filament bundle"/>
    <property type="evidence" value="ECO:0007669"/>
    <property type="project" value="TreeGrafter"/>
</dbReference>
<feature type="domain" description="Calponin-homology (CH)" evidence="6">
    <location>
        <begin position="289"/>
        <end position="393"/>
    </location>
</feature>
<dbReference type="InterPro" id="IPR011992">
    <property type="entry name" value="EF-hand-dom_pair"/>
</dbReference>
<dbReference type="PANTHER" id="PTHR19961">
    <property type="entry name" value="FIMBRIN/PLASTIN"/>
    <property type="match status" value="1"/>
</dbReference>
<dbReference type="SUPFAM" id="SSF47473">
    <property type="entry name" value="EF-hand"/>
    <property type="match status" value="1"/>
</dbReference>
<evidence type="ECO:0000313" key="7">
    <source>
        <dbReference type="EMBL" id="KAK4229308.1"/>
    </source>
</evidence>
<dbReference type="SMART" id="SM00033">
    <property type="entry name" value="CH"/>
    <property type="match status" value="4"/>
</dbReference>
<accession>A0AAN7H1N5</accession>
<evidence type="ECO:0000259" key="6">
    <source>
        <dbReference type="PROSITE" id="PS50021"/>
    </source>
</evidence>
<comment type="caution">
    <text evidence="7">The sequence shown here is derived from an EMBL/GenBank/DDBJ whole genome shotgun (WGS) entry which is preliminary data.</text>
</comment>
<sequence>MNVLKLQRKFPQFQQNDIFSLADAFRKLDVDDKGYIDEATAIKATQTSERQPYDVVRQALKEVELDSSRRVELEDYVGLIAKLRDSPAGPNTVSAAAAASPAAVISQRTGGHGHSSKLSLGGSGKIFVQGSNANITHTINEDERTEFTRHINAVLAGDPDIGQRLPFPTDTFEMFDECKDGLVLAKLINDSVPDTIDERVLNLPKKGKKLNAFQMTENNNIVIESAKGIGCSVVNIGSGDIIEVREHLILGLIWQVIRRGLLGKIDIKLHPELYRLLEEDETLEQFLRLPPEQILIRWVNYHLKAANWPRRVANFSGDVKDGENYTVLLAQIGHEYGCDRAPLQTRDLHQRAELVLQNADKLGCRKFLTPSSLVAGNPKLNLAFVANLFNTHPALDPITEEEKLQVEDFDAEGEREARVFTLWLNSLDVQPAVQSFFDDLRDGTVLLQAYDKVIQGSVNWRHVNKPPAHGGELMRFKAVENTNYAIELGKQNGFSLVGIQGADITDGQRTLTLGLVWQLMRKDITLTLKGLAQRLGKREITDSEMVRWANDMSRKGGRNSSIRSFKDPAIGSGIFLLDVLNGMKSSYVDYDLVTPGRTEEDAYLNAKLSISIARKMGATIWLVPEDICQVRSRLVTTFIGSLMATHEKMQ</sequence>
<dbReference type="FunFam" id="1.10.418.10:FF:000010">
    <property type="entry name" value="Plastin-3 isoform 1"/>
    <property type="match status" value="1"/>
</dbReference>
<protein>
    <recommendedName>
        <fullName evidence="5">Fimbrin</fullName>
    </recommendedName>
</protein>
<dbReference type="FunFam" id="1.10.418.10:FF:000027">
    <property type="entry name" value="Probable fimbrin"/>
    <property type="match status" value="1"/>
</dbReference>
<dbReference type="InterPro" id="IPR039959">
    <property type="entry name" value="Fimbrin/Plastin"/>
</dbReference>
<reference evidence="7" key="1">
    <citation type="journal article" date="2023" name="Mol. Phylogenet. Evol.">
        <title>Genome-scale phylogeny and comparative genomics of the fungal order Sordariales.</title>
        <authorList>
            <person name="Hensen N."/>
            <person name="Bonometti L."/>
            <person name="Westerberg I."/>
            <person name="Brannstrom I.O."/>
            <person name="Guillou S."/>
            <person name="Cros-Aarteil S."/>
            <person name="Calhoun S."/>
            <person name="Haridas S."/>
            <person name="Kuo A."/>
            <person name="Mondo S."/>
            <person name="Pangilinan J."/>
            <person name="Riley R."/>
            <person name="LaButti K."/>
            <person name="Andreopoulos B."/>
            <person name="Lipzen A."/>
            <person name="Chen C."/>
            <person name="Yan M."/>
            <person name="Daum C."/>
            <person name="Ng V."/>
            <person name="Clum A."/>
            <person name="Steindorff A."/>
            <person name="Ohm R.A."/>
            <person name="Martin F."/>
            <person name="Silar P."/>
            <person name="Natvig D.O."/>
            <person name="Lalanne C."/>
            <person name="Gautier V."/>
            <person name="Ament-Velasquez S.L."/>
            <person name="Kruys A."/>
            <person name="Hutchinson M.I."/>
            <person name="Powell A.J."/>
            <person name="Barry K."/>
            <person name="Miller A.N."/>
            <person name="Grigoriev I.V."/>
            <person name="Debuchy R."/>
            <person name="Gladieux P."/>
            <person name="Hiltunen Thoren M."/>
            <person name="Johannesson H."/>
        </authorList>
    </citation>
    <scope>NUCLEOTIDE SEQUENCE</scope>
    <source>
        <strain evidence="7">CBS 990.96</strain>
    </source>
</reference>
<dbReference type="CDD" id="cd21294">
    <property type="entry name" value="CH_FIMB_rpt1"/>
    <property type="match status" value="1"/>
</dbReference>
<feature type="domain" description="Calponin-homology (CH)" evidence="6">
    <location>
        <begin position="414"/>
        <end position="524"/>
    </location>
</feature>
<dbReference type="PROSITE" id="PS00020">
    <property type="entry name" value="ACTININ_2"/>
    <property type="match status" value="1"/>
</dbReference>
<dbReference type="PANTHER" id="PTHR19961:SF18">
    <property type="entry name" value="FI19014P1"/>
    <property type="match status" value="1"/>
</dbReference>
<dbReference type="GO" id="GO:0005884">
    <property type="term" value="C:actin filament"/>
    <property type="evidence" value="ECO:0007669"/>
    <property type="project" value="TreeGrafter"/>
</dbReference>
<dbReference type="InterPro" id="IPR001589">
    <property type="entry name" value="Actinin_actin-bd_CS"/>
</dbReference>
<dbReference type="Proteomes" id="UP001301958">
    <property type="component" value="Unassembled WGS sequence"/>
</dbReference>
<reference evidence="7" key="2">
    <citation type="submission" date="2023-05" db="EMBL/GenBank/DDBJ databases">
        <authorList>
            <consortium name="Lawrence Berkeley National Laboratory"/>
            <person name="Steindorff A."/>
            <person name="Hensen N."/>
            <person name="Bonometti L."/>
            <person name="Westerberg I."/>
            <person name="Brannstrom I.O."/>
            <person name="Guillou S."/>
            <person name="Cros-Aarteil S."/>
            <person name="Calhoun S."/>
            <person name="Haridas S."/>
            <person name="Kuo A."/>
            <person name="Mondo S."/>
            <person name="Pangilinan J."/>
            <person name="Riley R."/>
            <person name="Labutti K."/>
            <person name="Andreopoulos B."/>
            <person name="Lipzen A."/>
            <person name="Chen C."/>
            <person name="Yanf M."/>
            <person name="Daum C."/>
            <person name="Ng V."/>
            <person name="Clum A."/>
            <person name="Ohm R."/>
            <person name="Martin F."/>
            <person name="Silar P."/>
            <person name="Natvig D."/>
            <person name="Lalanne C."/>
            <person name="Gautier V."/>
            <person name="Ament-Velasquez S.L."/>
            <person name="Kruys A."/>
            <person name="Hutchinson M.I."/>
            <person name="Powell A.J."/>
            <person name="Barry K."/>
            <person name="Miller A.N."/>
            <person name="Grigoriev I.V."/>
            <person name="Debuchy R."/>
            <person name="Gladieux P."/>
            <person name="Thoren M.H."/>
            <person name="Johannesson H."/>
        </authorList>
    </citation>
    <scope>NUCLEOTIDE SEQUENCE</scope>
    <source>
        <strain evidence="7">CBS 990.96</strain>
    </source>
</reference>
<dbReference type="GO" id="GO:0110009">
    <property type="term" value="P:formin-nucleated actin cable organization"/>
    <property type="evidence" value="ECO:0007669"/>
    <property type="project" value="UniProtKB-ARBA"/>
</dbReference>
<evidence type="ECO:0000313" key="8">
    <source>
        <dbReference type="Proteomes" id="UP001301958"/>
    </source>
</evidence>
<feature type="domain" description="Calponin-homology (CH)" evidence="6">
    <location>
        <begin position="539"/>
        <end position="647"/>
    </location>
</feature>
<keyword evidence="2" id="KW-0677">Repeat</keyword>
<dbReference type="EMBL" id="MU865309">
    <property type="protein sequence ID" value="KAK4229308.1"/>
    <property type="molecule type" value="Genomic_DNA"/>
</dbReference>
<dbReference type="Pfam" id="PF00307">
    <property type="entry name" value="CH"/>
    <property type="match status" value="4"/>
</dbReference>
<dbReference type="CDD" id="cd21303">
    <property type="entry name" value="CH_FIMB_rpt4"/>
    <property type="match status" value="1"/>
</dbReference>
<dbReference type="FunFam" id="1.10.418.10:FF:000016">
    <property type="entry name" value="Probable fimbrin"/>
    <property type="match status" value="1"/>
</dbReference>
<dbReference type="InterPro" id="IPR001715">
    <property type="entry name" value="CH_dom"/>
</dbReference>
<evidence type="ECO:0000256" key="5">
    <source>
        <dbReference type="ARBA" id="ARBA00073963"/>
    </source>
</evidence>
<dbReference type="CDD" id="cd21300">
    <property type="entry name" value="CH_FIMB_rpt3"/>
    <property type="match status" value="1"/>
</dbReference>
<dbReference type="GO" id="GO:0030479">
    <property type="term" value="C:actin cortical patch"/>
    <property type="evidence" value="ECO:0007669"/>
    <property type="project" value="UniProtKB-ARBA"/>
</dbReference>
<organism evidence="7 8">
    <name type="scientific">Podospora fimiseda</name>
    <dbReference type="NCBI Taxonomy" id="252190"/>
    <lineage>
        <taxon>Eukaryota</taxon>
        <taxon>Fungi</taxon>
        <taxon>Dikarya</taxon>
        <taxon>Ascomycota</taxon>
        <taxon>Pezizomycotina</taxon>
        <taxon>Sordariomycetes</taxon>
        <taxon>Sordariomycetidae</taxon>
        <taxon>Sordariales</taxon>
        <taxon>Podosporaceae</taxon>
        <taxon>Podospora</taxon>
    </lineage>
</organism>
<dbReference type="FunFam" id="1.10.418.10:FF:000042">
    <property type="entry name" value="Fimbrin, putative"/>
    <property type="match status" value="1"/>
</dbReference>
<dbReference type="GO" id="GO:0046872">
    <property type="term" value="F:metal ion binding"/>
    <property type="evidence" value="ECO:0007669"/>
    <property type="project" value="UniProtKB-KW"/>
</dbReference>
<evidence type="ECO:0000256" key="4">
    <source>
        <dbReference type="ARBA" id="ARBA00023203"/>
    </source>
</evidence>
<dbReference type="Gene3D" id="1.10.418.10">
    <property type="entry name" value="Calponin-like domain"/>
    <property type="match status" value="4"/>
</dbReference>
<keyword evidence="8" id="KW-1185">Reference proteome</keyword>
<evidence type="ECO:0000256" key="3">
    <source>
        <dbReference type="ARBA" id="ARBA00022837"/>
    </source>
</evidence>
<keyword evidence="4" id="KW-0009">Actin-binding</keyword>
<name>A0AAN7H1N5_9PEZI</name>
<feature type="domain" description="Calponin-homology (CH)" evidence="6">
    <location>
        <begin position="141"/>
        <end position="261"/>
    </location>
</feature>
<keyword evidence="1" id="KW-0479">Metal-binding</keyword>
<proteinExistence type="predicted"/>
<dbReference type="SUPFAM" id="SSF47576">
    <property type="entry name" value="Calponin-homology domain, CH-domain"/>
    <property type="match status" value="1"/>
</dbReference>
<gene>
    <name evidence="7" type="ORF">QBC38DRAFT_113534</name>
</gene>
<dbReference type="GO" id="GO:0051017">
    <property type="term" value="P:actin filament bundle assembly"/>
    <property type="evidence" value="ECO:0007669"/>
    <property type="project" value="InterPro"/>
</dbReference>
<evidence type="ECO:0000256" key="1">
    <source>
        <dbReference type="ARBA" id="ARBA00022723"/>
    </source>
</evidence>
<keyword evidence="3" id="KW-0106">Calcium</keyword>
<dbReference type="InterPro" id="IPR036872">
    <property type="entry name" value="CH_dom_sf"/>
</dbReference>
<dbReference type="GO" id="GO:0051639">
    <property type="term" value="P:actin filament network formation"/>
    <property type="evidence" value="ECO:0007669"/>
    <property type="project" value="TreeGrafter"/>
</dbReference>
<evidence type="ECO:0000256" key="2">
    <source>
        <dbReference type="ARBA" id="ARBA00022737"/>
    </source>
</evidence>
<dbReference type="GO" id="GO:0051015">
    <property type="term" value="F:actin filament binding"/>
    <property type="evidence" value="ECO:0007669"/>
    <property type="project" value="InterPro"/>
</dbReference>
<dbReference type="AlphaFoldDB" id="A0AAN7H1N5"/>